<evidence type="ECO:0000313" key="3">
    <source>
        <dbReference type="Proteomes" id="UP000077755"/>
    </source>
</evidence>
<evidence type="ECO:0000313" key="2">
    <source>
        <dbReference type="EMBL" id="WOG90306.1"/>
    </source>
</evidence>
<dbReference type="AlphaFoldDB" id="A0AAF0WJ50"/>
<dbReference type="EMBL" id="CP093344">
    <property type="protein sequence ID" value="WOG90306.1"/>
    <property type="molecule type" value="Genomic_DNA"/>
</dbReference>
<dbReference type="NCBIfam" id="TIGR00756">
    <property type="entry name" value="PPR"/>
    <property type="match status" value="1"/>
</dbReference>
<gene>
    <name evidence="2" type="ORF">DCAR_0209549</name>
</gene>
<sequence length="57" mass="6526">MAQNFDEIPEKDVISWNSMITGYSRTGNIDHAYSLFQKMHERNTASWNAIIGGYVNC</sequence>
<accession>A0AAF0WJ50</accession>
<evidence type="ECO:0000256" key="1">
    <source>
        <dbReference type="ARBA" id="ARBA00022737"/>
    </source>
</evidence>
<reference evidence="2" key="1">
    <citation type="journal article" date="2016" name="Nat. Genet.">
        <title>A high-quality carrot genome assembly provides new insights into carotenoid accumulation and asterid genome evolution.</title>
        <authorList>
            <person name="Iorizzo M."/>
            <person name="Ellison S."/>
            <person name="Senalik D."/>
            <person name="Zeng P."/>
            <person name="Satapoomin P."/>
            <person name="Huang J."/>
            <person name="Bowman M."/>
            <person name="Iovene M."/>
            <person name="Sanseverino W."/>
            <person name="Cavagnaro P."/>
            <person name="Yildiz M."/>
            <person name="Macko-Podgorni A."/>
            <person name="Moranska E."/>
            <person name="Grzebelus E."/>
            <person name="Grzebelus D."/>
            <person name="Ashrafi H."/>
            <person name="Zheng Z."/>
            <person name="Cheng S."/>
            <person name="Spooner D."/>
            <person name="Van Deynze A."/>
            <person name="Simon P."/>
        </authorList>
    </citation>
    <scope>NUCLEOTIDE SEQUENCE</scope>
    <source>
        <tissue evidence="2">Leaf</tissue>
    </source>
</reference>
<dbReference type="GO" id="GO:0009451">
    <property type="term" value="P:RNA modification"/>
    <property type="evidence" value="ECO:0007669"/>
    <property type="project" value="InterPro"/>
</dbReference>
<dbReference type="InterPro" id="IPR046960">
    <property type="entry name" value="PPR_At4g14850-like_plant"/>
</dbReference>
<dbReference type="InterPro" id="IPR002885">
    <property type="entry name" value="PPR_rpt"/>
</dbReference>
<keyword evidence="3" id="KW-1185">Reference proteome</keyword>
<protein>
    <recommendedName>
        <fullName evidence="4">Pentatricopeptide repeat-containing protein</fullName>
    </recommendedName>
</protein>
<reference evidence="2" key="2">
    <citation type="submission" date="2022-03" db="EMBL/GenBank/DDBJ databases">
        <title>Draft title - Genomic analysis of global carrot germplasm unveils the trajectory of domestication and the origin of high carotenoid orange carrot.</title>
        <authorList>
            <person name="Iorizzo M."/>
            <person name="Ellison S."/>
            <person name="Senalik D."/>
            <person name="Macko-Podgorni A."/>
            <person name="Grzebelus D."/>
            <person name="Bostan H."/>
            <person name="Rolling W."/>
            <person name="Curaba J."/>
            <person name="Simon P."/>
        </authorList>
    </citation>
    <scope>NUCLEOTIDE SEQUENCE</scope>
    <source>
        <tissue evidence="2">Leaf</tissue>
    </source>
</reference>
<dbReference type="InterPro" id="IPR011990">
    <property type="entry name" value="TPR-like_helical_dom_sf"/>
</dbReference>
<dbReference type="Proteomes" id="UP000077755">
    <property type="component" value="Chromosome 2"/>
</dbReference>
<dbReference type="Gene3D" id="1.25.40.10">
    <property type="entry name" value="Tetratricopeptide repeat domain"/>
    <property type="match status" value="1"/>
</dbReference>
<dbReference type="PANTHER" id="PTHR47926">
    <property type="entry name" value="PENTATRICOPEPTIDE REPEAT-CONTAINING PROTEIN"/>
    <property type="match status" value="1"/>
</dbReference>
<evidence type="ECO:0008006" key="4">
    <source>
        <dbReference type="Google" id="ProtNLM"/>
    </source>
</evidence>
<keyword evidence="1" id="KW-0677">Repeat</keyword>
<dbReference type="GO" id="GO:0003723">
    <property type="term" value="F:RNA binding"/>
    <property type="evidence" value="ECO:0007669"/>
    <property type="project" value="InterPro"/>
</dbReference>
<name>A0AAF0WJ50_DAUCS</name>
<dbReference type="Pfam" id="PF01535">
    <property type="entry name" value="PPR"/>
    <property type="match status" value="1"/>
</dbReference>
<organism evidence="2 3">
    <name type="scientific">Daucus carota subsp. sativus</name>
    <name type="common">Carrot</name>
    <dbReference type="NCBI Taxonomy" id="79200"/>
    <lineage>
        <taxon>Eukaryota</taxon>
        <taxon>Viridiplantae</taxon>
        <taxon>Streptophyta</taxon>
        <taxon>Embryophyta</taxon>
        <taxon>Tracheophyta</taxon>
        <taxon>Spermatophyta</taxon>
        <taxon>Magnoliopsida</taxon>
        <taxon>eudicotyledons</taxon>
        <taxon>Gunneridae</taxon>
        <taxon>Pentapetalae</taxon>
        <taxon>asterids</taxon>
        <taxon>campanulids</taxon>
        <taxon>Apiales</taxon>
        <taxon>Apiaceae</taxon>
        <taxon>Apioideae</taxon>
        <taxon>Scandiceae</taxon>
        <taxon>Daucinae</taxon>
        <taxon>Daucus</taxon>
        <taxon>Daucus sect. Daucus</taxon>
    </lineage>
</organism>
<proteinExistence type="predicted"/>